<dbReference type="PANTHER" id="PTHR30627">
    <property type="entry name" value="PEPTIDOGLYCAN D,D-TRANSPEPTIDASE"/>
    <property type="match status" value="1"/>
</dbReference>
<name>A0ABN1JNZ6_9CLOT</name>
<feature type="domain" description="PASTA" evidence="4">
    <location>
        <begin position="603"/>
        <end position="660"/>
    </location>
</feature>
<dbReference type="InterPro" id="IPR036138">
    <property type="entry name" value="PBP_dimer_sf"/>
</dbReference>
<dbReference type="Gene3D" id="3.30.10.20">
    <property type="match status" value="2"/>
</dbReference>
<dbReference type="Gene3D" id="3.40.710.10">
    <property type="entry name" value="DD-peptidase/beta-lactamase superfamily"/>
    <property type="match status" value="1"/>
</dbReference>
<feature type="domain" description="PASTA" evidence="4">
    <location>
        <begin position="661"/>
        <end position="723"/>
    </location>
</feature>
<evidence type="ECO:0000256" key="1">
    <source>
        <dbReference type="ARBA" id="ARBA00004370"/>
    </source>
</evidence>
<keyword evidence="3" id="KW-0472">Membrane</keyword>
<keyword evidence="6" id="KW-1185">Reference proteome</keyword>
<dbReference type="RefSeq" id="WP_343762409.1">
    <property type="nucleotide sequence ID" value="NZ_BAAACG010000010.1"/>
</dbReference>
<comment type="caution">
    <text evidence="5">The sequence shown here is derived from an EMBL/GenBank/DDBJ whole genome shotgun (WGS) entry which is preliminary data.</text>
</comment>
<accession>A0ABN1JNZ6</accession>
<dbReference type="Gene3D" id="3.90.1310.10">
    <property type="entry name" value="Penicillin-binding protein 2a (Domain 2)"/>
    <property type="match status" value="1"/>
</dbReference>
<dbReference type="Pfam" id="PF00905">
    <property type="entry name" value="Transpeptidase"/>
    <property type="match status" value="1"/>
</dbReference>
<comment type="similarity">
    <text evidence="2">Belongs to the transpeptidase family.</text>
</comment>
<dbReference type="Pfam" id="PF03793">
    <property type="entry name" value="PASTA"/>
    <property type="match status" value="2"/>
</dbReference>
<gene>
    <name evidence="5" type="ORF">GCM10008906_27950</name>
</gene>
<comment type="subcellular location">
    <subcellularLocation>
        <location evidence="1">Membrane</location>
    </subcellularLocation>
</comment>
<dbReference type="SMART" id="SM00740">
    <property type="entry name" value="PASTA"/>
    <property type="match status" value="2"/>
</dbReference>
<reference evidence="5 6" key="1">
    <citation type="journal article" date="2019" name="Int. J. Syst. Evol. Microbiol.">
        <title>The Global Catalogue of Microorganisms (GCM) 10K type strain sequencing project: providing services to taxonomists for standard genome sequencing and annotation.</title>
        <authorList>
            <consortium name="The Broad Institute Genomics Platform"/>
            <consortium name="The Broad Institute Genome Sequencing Center for Infectious Disease"/>
            <person name="Wu L."/>
            <person name="Ma J."/>
        </authorList>
    </citation>
    <scope>NUCLEOTIDE SEQUENCE [LARGE SCALE GENOMIC DNA]</scope>
    <source>
        <strain evidence="5 6">JCM 1407</strain>
    </source>
</reference>
<dbReference type="EMBL" id="BAAACG010000010">
    <property type="protein sequence ID" value="GAA0743776.1"/>
    <property type="molecule type" value="Genomic_DNA"/>
</dbReference>
<dbReference type="NCBIfam" id="TIGR02214">
    <property type="entry name" value="spoVD_pbp"/>
    <property type="match status" value="1"/>
</dbReference>
<evidence type="ECO:0000259" key="4">
    <source>
        <dbReference type="PROSITE" id="PS51178"/>
    </source>
</evidence>
<dbReference type="InterPro" id="IPR012338">
    <property type="entry name" value="Beta-lactam/transpept-like"/>
</dbReference>
<dbReference type="InterPro" id="IPR001460">
    <property type="entry name" value="PCN-bd_Tpept"/>
</dbReference>
<dbReference type="InterPro" id="IPR011927">
    <property type="entry name" value="SpoVD_pbp"/>
</dbReference>
<dbReference type="PROSITE" id="PS51178">
    <property type="entry name" value="PASTA"/>
    <property type="match status" value="2"/>
</dbReference>
<evidence type="ECO:0000256" key="2">
    <source>
        <dbReference type="ARBA" id="ARBA00007171"/>
    </source>
</evidence>
<protein>
    <submittedName>
        <fullName evidence="5">Stage V sporulation protein D</fullName>
    </submittedName>
</protein>
<dbReference type="InterPro" id="IPR005543">
    <property type="entry name" value="PASTA_dom"/>
</dbReference>
<dbReference type="SUPFAM" id="SSF56601">
    <property type="entry name" value="beta-lactamase/transpeptidase-like"/>
    <property type="match status" value="1"/>
</dbReference>
<proteinExistence type="inferred from homology"/>
<evidence type="ECO:0000313" key="5">
    <source>
        <dbReference type="EMBL" id="GAA0743776.1"/>
    </source>
</evidence>
<evidence type="ECO:0000256" key="3">
    <source>
        <dbReference type="ARBA" id="ARBA00023136"/>
    </source>
</evidence>
<dbReference type="InterPro" id="IPR050515">
    <property type="entry name" value="Beta-lactam/transpept"/>
</dbReference>
<sequence length="726" mass="80393">MSKKEYRDKVIIRKRMVVVFCFLFICFIGLIVRMSNVMIVQSPKLKEKAVDQWTSEVEIDAKRGRILDRNEHELAISANVYRIDLDMNALKDTLKNKKMTKDELASKLSTILEMKKEEVLKVLNKKLANGLPLQSATLKRRIEKDKADKVRDLKLRGLLVSADTKRYYPNNNFLSHVMGHTNSDGKGLTGVELYYNSILAGKPGVRVAETDRKSEDLPYAISRYTKPEDGKDLILTIDEMIQHFAEQTAEKALKDNQAKAVTVAVMDPKTGEVLGLANKPDYNPNDPWEKGKTYNELQKKWRNRAINDTFEPGSIFKPITATAALEENVVNSDTKFTCNGSMKIANKTIHCWKPEGHGTQNFEEILKNSCNMGLAQLGKMIGKEKLNEYIKKFGLGQKTGIDLPGEARGIIKSTKNITDIDLATISFGQTDTVSPIQYLTAFNAIANGGKLIKPHVMKEIGHYDEENNKEIVDEKNKLEYKQILHPDKMSTLRGILEKVVSEGGGKNAFIEGYHIGGKTGTAQKAGKGGYEAGKYVASFAGMAPVNDPRVTLLVSIDEPNPAKHFAAQTAAPAAKDLFKNIFNYLATINGDEGEDLAKSLLEDVNVPELRGMKTEDAKKKIKDLKLDAEIQSKGEYIVDMNPKPGYTVKEGSKIILYTGSTPNYNKVVAVPNVKGDTTKEAMAILKSIGLKGKIKGDGIISKQSIPPKKSVKKGTVINLNAEPIGD</sequence>
<dbReference type="Pfam" id="PF03717">
    <property type="entry name" value="PBP_dimer"/>
    <property type="match status" value="1"/>
</dbReference>
<dbReference type="PANTHER" id="PTHR30627:SF1">
    <property type="entry name" value="PEPTIDOGLYCAN D,D-TRANSPEPTIDASE FTSI"/>
    <property type="match status" value="1"/>
</dbReference>
<dbReference type="CDD" id="cd06575">
    <property type="entry name" value="PASTA_Pbp2x-like_2"/>
    <property type="match status" value="1"/>
</dbReference>
<dbReference type="Gene3D" id="3.30.450.330">
    <property type="match status" value="1"/>
</dbReference>
<organism evidence="5 6">
    <name type="scientific">Clostridium oceanicum</name>
    <dbReference type="NCBI Taxonomy" id="1543"/>
    <lineage>
        <taxon>Bacteria</taxon>
        <taxon>Bacillati</taxon>
        <taxon>Bacillota</taxon>
        <taxon>Clostridia</taxon>
        <taxon>Eubacteriales</taxon>
        <taxon>Clostridiaceae</taxon>
        <taxon>Clostridium</taxon>
    </lineage>
</organism>
<dbReference type="SUPFAM" id="SSF56519">
    <property type="entry name" value="Penicillin binding protein dimerisation domain"/>
    <property type="match status" value="1"/>
</dbReference>
<dbReference type="CDD" id="cd06576">
    <property type="entry name" value="PASTA_Pbp2x-like_1"/>
    <property type="match status" value="1"/>
</dbReference>
<dbReference type="Proteomes" id="UP001501510">
    <property type="component" value="Unassembled WGS sequence"/>
</dbReference>
<dbReference type="SUPFAM" id="SSF54184">
    <property type="entry name" value="Penicillin-binding protein 2x (pbp-2x), c-terminal domain"/>
    <property type="match status" value="2"/>
</dbReference>
<evidence type="ECO:0000313" key="6">
    <source>
        <dbReference type="Proteomes" id="UP001501510"/>
    </source>
</evidence>
<dbReference type="InterPro" id="IPR005311">
    <property type="entry name" value="PBP_dimer"/>
</dbReference>